<comment type="cofactor">
    <cofactor evidence="6">
        <name>Zn(2+)</name>
        <dbReference type="ChEBI" id="CHEBI:29105"/>
    </cofactor>
    <text evidence="6">Binds 1 zinc ion per subunit.</text>
</comment>
<evidence type="ECO:0000256" key="3">
    <source>
        <dbReference type="ARBA" id="ARBA00022833"/>
    </source>
</evidence>
<keyword evidence="4 7" id="KW-0456">Lyase</keyword>
<name>A0A926S433_9HYPH</name>
<evidence type="ECO:0000256" key="8">
    <source>
        <dbReference type="SAM" id="MobiDB-lite"/>
    </source>
</evidence>
<dbReference type="NCBIfam" id="NF007756">
    <property type="entry name" value="PRK10437.1"/>
    <property type="match status" value="1"/>
</dbReference>
<comment type="catalytic activity">
    <reaction evidence="5 7">
        <text>hydrogencarbonate + H(+) = CO2 + H2O</text>
        <dbReference type="Rhea" id="RHEA:10748"/>
        <dbReference type="ChEBI" id="CHEBI:15377"/>
        <dbReference type="ChEBI" id="CHEBI:15378"/>
        <dbReference type="ChEBI" id="CHEBI:16526"/>
        <dbReference type="ChEBI" id="CHEBI:17544"/>
        <dbReference type="EC" id="4.2.1.1"/>
    </reaction>
</comment>
<dbReference type="GO" id="GO:0008270">
    <property type="term" value="F:zinc ion binding"/>
    <property type="evidence" value="ECO:0007669"/>
    <property type="project" value="UniProtKB-UniRule"/>
</dbReference>
<dbReference type="Proteomes" id="UP000598467">
    <property type="component" value="Unassembled WGS sequence"/>
</dbReference>
<evidence type="ECO:0000256" key="5">
    <source>
        <dbReference type="ARBA" id="ARBA00048348"/>
    </source>
</evidence>
<gene>
    <name evidence="9" type="primary">can</name>
    <name evidence="9" type="ORF">HK439_00150</name>
</gene>
<dbReference type="InterPro" id="IPR001765">
    <property type="entry name" value="Carbonic_anhydrase"/>
</dbReference>
<dbReference type="FunFam" id="3.40.1050.10:FF:000001">
    <property type="entry name" value="Carbonic anhydrase"/>
    <property type="match status" value="1"/>
</dbReference>
<evidence type="ECO:0000256" key="4">
    <source>
        <dbReference type="ARBA" id="ARBA00023239"/>
    </source>
</evidence>
<dbReference type="PANTHER" id="PTHR11002">
    <property type="entry name" value="CARBONIC ANHYDRASE"/>
    <property type="match status" value="1"/>
</dbReference>
<dbReference type="EC" id="4.2.1.1" evidence="7"/>
<dbReference type="GO" id="GO:0004089">
    <property type="term" value="F:carbonate dehydratase activity"/>
    <property type="evidence" value="ECO:0007669"/>
    <property type="project" value="UniProtKB-UniRule"/>
</dbReference>
<organism evidence="9 10">
    <name type="scientific">Roseibium aggregatum</name>
    <dbReference type="NCBI Taxonomy" id="187304"/>
    <lineage>
        <taxon>Bacteria</taxon>
        <taxon>Pseudomonadati</taxon>
        <taxon>Pseudomonadota</taxon>
        <taxon>Alphaproteobacteria</taxon>
        <taxon>Hyphomicrobiales</taxon>
        <taxon>Stappiaceae</taxon>
        <taxon>Roseibium</taxon>
    </lineage>
</organism>
<comment type="function">
    <text evidence="7">Reversible hydration of carbon dioxide.</text>
</comment>
<dbReference type="SMART" id="SM00947">
    <property type="entry name" value="Pro_CA"/>
    <property type="match status" value="1"/>
</dbReference>
<dbReference type="EMBL" id="JABFCZ010000001">
    <property type="protein sequence ID" value="MBD1544660.1"/>
    <property type="molecule type" value="Genomic_DNA"/>
</dbReference>
<reference evidence="9" key="1">
    <citation type="submission" date="2020-05" db="EMBL/GenBank/DDBJ databases">
        <title>Identification of trans-AT polyketide cluster in two marine bacteria, producers of a novel glutaramide-containing polyketide sesbanimide D and analogs.</title>
        <authorList>
            <person name="Kacar D."/>
            <person name="Rodriguez P."/>
            <person name="Canedo L."/>
            <person name="Gonzalez E."/>
            <person name="Galan B."/>
            <person name="De La Calle F."/>
            <person name="Garcia J.L."/>
        </authorList>
    </citation>
    <scope>NUCLEOTIDE SEQUENCE</scope>
    <source>
        <strain evidence="9">PHM038</strain>
    </source>
</reference>
<feature type="binding site" evidence="6">
    <location>
        <position position="96"/>
    </location>
    <ligand>
        <name>Zn(2+)</name>
        <dbReference type="ChEBI" id="CHEBI:29105"/>
    </ligand>
</feature>
<feature type="binding site" evidence="6">
    <location>
        <position position="42"/>
    </location>
    <ligand>
        <name>Zn(2+)</name>
        <dbReference type="ChEBI" id="CHEBI:29105"/>
    </ligand>
</feature>
<evidence type="ECO:0000256" key="6">
    <source>
        <dbReference type="PIRSR" id="PIRSR601765-1"/>
    </source>
</evidence>
<keyword evidence="3 6" id="KW-0862">Zinc</keyword>
<dbReference type="GO" id="GO:0015976">
    <property type="term" value="P:carbon utilization"/>
    <property type="evidence" value="ECO:0007669"/>
    <property type="project" value="InterPro"/>
</dbReference>
<feature type="binding site" evidence="6">
    <location>
        <position position="99"/>
    </location>
    <ligand>
        <name>Zn(2+)</name>
        <dbReference type="ChEBI" id="CHEBI:29105"/>
    </ligand>
</feature>
<dbReference type="PANTHER" id="PTHR11002:SF76">
    <property type="entry name" value="CARBONIC ANHYDRASE"/>
    <property type="match status" value="1"/>
</dbReference>
<evidence type="ECO:0000256" key="1">
    <source>
        <dbReference type="ARBA" id="ARBA00006217"/>
    </source>
</evidence>
<evidence type="ECO:0000313" key="10">
    <source>
        <dbReference type="Proteomes" id="UP000598467"/>
    </source>
</evidence>
<dbReference type="InterPro" id="IPR036874">
    <property type="entry name" value="Carbonic_anhydrase_sf"/>
</dbReference>
<dbReference type="Pfam" id="PF00484">
    <property type="entry name" value="Pro_CA"/>
    <property type="match status" value="1"/>
</dbReference>
<dbReference type="PROSITE" id="PS00704">
    <property type="entry name" value="PROK_CO2_ANHYDRASE_1"/>
    <property type="match status" value="1"/>
</dbReference>
<protein>
    <recommendedName>
        <fullName evidence="7">Carbonic anhydrase</fullName>
        <ecNumber evidence="7">4.2.1.1</ecNumber>
    </recommendedName>
    <alternativeName>
        <fullName evidence="7">Carbonate dehydratase</fullName>
    </alternativeName>
</protein>
<comment type="caution">
    <text evidence="9">The sequence shown here is derived from an EMBL/GenBank/DDBJ whole genome shotgun (WGS) entry which is preliminary data.</text>
</comment>
<proteinExistence type="inferred from homology"/>
<dbReference type="CDD" id="cd00883">
    <property type="entry name" value="beta_CA_cladeA"/>
    <property type="match status" value="1"/>
</dbReference>
<dbReference type="PROSITE" id="PS00705">
    <property type="entry name" value="PROK_CO2_ANHYDRASE_2"/>
    <property type="match status" value="1"/>
</dbReference>
<evidence type="ECO:0000256" key="2">
    <source>
        <dbReference type="ARBA" id="ARBA00022723"/>
    </source>
</evidence>
<dbReference type="SUPFAM" id="SSF53056">
    <property type="entry name" value="beta-carbonic anhydrase, cab"/>
    <property type="match status" value="1"/>
</dbReference>
<dbReference type="Gene3D" id="3.40.1050.10">
    <property type="entry name" value="Carbonic anhydrase"/>
    <property type="match status" value="1"/>
</dbReference>
<keyword evidence="2 6" id="KW-0479">Metal-binding</keyword>
<comment type="similarity">
    <text evidence="1 7">Belongs to the beta-class carbonic anhydrase family.</text>
</comment>
<feature type="binding site" evidence="6">
    <location>
        <position position="40"/>
    </location>
    <ligand>
        <name>Zn(2+)</name>
        <dbReference type="ChEBI" id="CHEBI:29105"/>
    </ligand>
</feature>
<feature type="region of interest" description="Disordered" evidence="8">
    <location>
        <begin position="203"/>
        <end position="222"/>
    </location>
</feature>
<dbReference type="AlphaFoldDB" id="A0A926S433"/>
<evidence type="ECO:0000313" key="9">
    <source>
        <dbReference type="EMBL" id="MBD1544660.1"/>
    </source>
</evidence>
<accession>A0A926S433</accession>
<dbReference type="RefSeq" id="WP_190289339.1">
    <property type="nucleotide sequence ID" value="NZ_JABFCZ010000001.1"/>
</dbReference>
<dbReference type="InterPro" id="IPR015892">
    <property type="entry name" value="Carbonic_anhydrase_CS"/>
</dbReference>
<evidence type="ECO:0000256" key="7">
    <source>
        <dbReference type="RuleBase" id="RU003956"/>
    </source>
</evidence>
<sequence>MLTDLLKHNRRWATGKRLEDPDYFKRLSALQRPEYLWIGCSDSRVPANVITGLEPGEVFVHRNVANLVHRADLNLLSVLEFAVETLGVRHIIVCGHYGCGGVRAATDGHRHGIIDHWLQPIRDVADDRCCELEGITDPDSRLDRLCELNIEAQVASLSRTPIIQSAWKRGKQLSIHGWVYGLNDGLIRDLECGRTDCGCAHEGEGAGDCEQSRRRDEDDRSA</sequence>